<dbReference type="AlphaFoldDB" id="A0A4Y2UVV6"/>
<sequence>MHDATPTVRATKRREGMTCDADGTAQKRRRHDARRRQYGHKKAKVLTHADSTGTKGEGIVATPTVRAQRRIARRRAVRHKKGEGCMTHADSTGTKKGEGMT</sequence>
<accession>A0A4Y2UVV6</accession>
<evidence type="ECO:0000256" key="1">
    <source>
        <dbReference type="SAM" id="MobiDB-lite"/>
    </source>
</evidence>
<gene>
    <name evidence="2" type="ORF">AVEN_176036_1</name>
</gene>
<evidence type="ECO:0000313" key="3">
    <source>
        <dbReference type="Proteomes" id="UP000499080"/>
    </source>
</evidence>
<name>A0A4Y2UVV6_ARAVE</name>
<proteinExistence type="predicted"/>
<keyword evidence="3" id="KW-1185">Reference proteome</keyword>
<dbReference type="EMBL" id="BGPR01040949">
    <property type="protein sequence ID" value="GBO17155.1"/>
    <property type="molecule type" value="Genomic_DNA"/>
</dbReference>
<dbReference type="Proteomes" id="UP000499080">
    <property type="component" value="Unassembled WGS sequence"/>
</dbReference>
<reference evidence="2 3" key="1">
    <citation type="journal article" date="2019" name="Sci. Rep.">
        <title>Orb-weaving spider Araneus ventricosus genome elucidates the spidroin gene catalogue.</title>
        <authorList>
            <person name="Kono N."/>
            <person name="Nakamura H."/>
            <person name="Ohtoshi R."/>
            <person name="Moran D.A.P."/>
            <person name="Shinohara A."/>
            <person name="Yoshida Y."/>
            <person name="Fujiwara M."/>
            <person name="Mori M."/>
            <person name="Tomita M."/>
            <person name="Arakawa K."/>
        </authorList>
    </citation>
    <scope>NUCLEOTIDE SEQUENCE [LARGE SCALE GENOMIC DNA]</scope>
</reference>
<organism evidence="2 3">
    <name type="scientific">Araneus ventricosus</name>
    <name type="common">Orbweaver spider</name>
    <name type="synonym">Epeira ventricosa</name>
    <dbReference type="NCBI Taxonomy" id="182803"/>
    <lineage>
        <taxon>Eukaryota</taxon>
        <taxon>Metazoa</taxon>
        <taxon>Ecdysozoa</taxon>
        <taxon>Arthropoda</taxon>
        <taxon>Chelicerata</taxon>
        <taxon>Arachnida</taxon>
        <taxon>Araneae</taxon>
        <taxon>Araneomorphae</taxon>
        <taxon>Entelegynae</taxon>
        <taxon>Araneoidea</taxon>
        <taxon>Araneidae</taxon>
        <taxon>Araneus</taxon>
    </lineage>
</organism>
<comment type="caution">
    <text evidence="2">The sequence shown here is derived from an EMBL/GenBank/DDBJ whole genome shotgun (WGS) entry which is preliminary data.</text>
</comment>
<feature type="region of interest" description="Disordered" evidence="1">
    <location>
        <begin position="74"/>
        <end position="101"/>
    </location>
</feature>
<evidence type="ECO:0000313" key="2">
    <source>
        <dbReference type="EMBL" id="GBO17155.1"/>
    </source>
</evidence>
<protein>
    <submittedName>
        <fullName evidence="2">Uncharacterized protein</fullName>
    </submittedName>
</protein>
<feature type="region of interest" description="Disordered" evidence="1">
    <location>
        <begin position="1"/>
        <end position="57"/>
    </location>
</feature>
<feature type="compositionally biased region" description="Basic residues" evidence="1">
    <location>
        <begin position="26"/>
        <end position="45"/>
    </location>
</feature>